<comment type="caution">
    <text evidence="1">The sequence shown here is derived from an EMBL/GenBank/DDBJ whole genome shotgun (WGS) entry which is preliminary data.</text>
</comment>
<proteinExistence type="predicted"/>
<organism evidence="1">
    <name type="scientific">bioreactor metagenome</name>
    <dbReference type="NCBI Taxonomy" id="1076179"/>
    <lineage>
        <taxon>unclassified sequences</taxon>
        <taxon>metagenomes</taxon>
        <taxon>ecological metagenomes</taxon>
    </lineage>
</organism>
<accession>A0A644YBJ1</accession>
<dbReference type="AlphaFoldDB" id="A0A644YBJ1"/>
<reference evidence="1" key="1">
    <citation type="submission" date="2019-08" db="EMBL/GenBank/DDBJ databases">
        <authorList>
            <person name="Kucharzyk K."/>
            <person name="Murdoch R.W."/>
            <person name="Higgins S."/>
            <person name="Loffler F."/>
        </authorList>
    </citation>
    <scope>NUCLEOTIDE SEQUENCE</scope>
</reference>
<dbReference type="EMBL" id="VSSQ01004522">
    <property type="protein sequence ID" value="MPM25547.1"/>
    <property type="molecule type" value="Genomic_DNA"/>
</dbReference>
<gene>
    <name evidence="1" type="ORF">SDC9_72043</name>
</gene>
<protein>
    <submittedName>
        <fullName evidence="1">Uncharacterized protein</fullName>
    </submittedName>
</protein>
<evidence type="ECO:0000313" key="1">
    <source>
        <dbReference type="EMBL" id="MPM25547.1"/>
    </source>
</evidence>
<name>A0A644YBJ1_9ZZZZ</name>
<sequence length="211" mass="23827">MLESESCPGPVETSHDLIADHHDTVAVAEVAHPFQIAFRISDDAVRADDRFQEDGRHIVRAFVLDLFTEFLQVEGCQFLFGFKWKIVAVRRRIGKFHEAVRAADLSSKASGIPGSVGSCKRCAVVAVVAAEDFRAPRRDPCHLDRIFVRVSSGIREEHARHIPAGQLDQFLCQQRLHIGRITRCHEAHLCSLILDCLHDFRMLMADVRVHQ</sequence>